<feature type="domain" description="Sushi" evidence="14">
    <location>
        <begin position="2"/>
        <end position="66"/>
    </location>
</feature>
<dbReference type="InterPro" id="IPR000436">
    <property type="entry name" value="Sushi_SCR_CCP_dom"/>
</dbReference>
<dbReference type="Gene3D" id="2.10.70.10">
    <property type="entry name" value="Complement Module, domain 1"/>
    <property type="match status" value="2"/>
</dbReference>
<evidence type="ECO:0000256" key="11">
    <source>
        <dbReference type="ARBA" id="ARBA00045541"/>
    </source>
</evidence>
<keyword evidence="9" id="KW-1015">Disulfide bond</keyword>
<dbReference type="InterPro" id="IPR050350">
    <property type="entry name" value="Compl-Cell_Adhes-Reg"/>
</dbReference>
<evidence type="ECO:0000256" key="6">
    <source>
        <dbReference type="ARBA" id="ARBA00022859"/>
    </source>
</evidence>
<dbReference type="Pfam" id="PF00084">
    <property type="entry name" value="Sushi"/>
    <property type="match status" value="2"/>
</dbReference>
<gene>
    <name evidence="15" type="primary">Cd55_0</name>
    <name evidence="15" type="ORF">UPUEPO_R04703</name>
</gene>
<comment type="similarity">
    <text evidence="2">Belongs to the receptors of complement activation (RCA) family.</text>
</comment>
<accession>A0A7K6BCQ6</accession>
<dbReference type="GO" id="GO:0006958">
    <property type="term" value="P:complement activation, classical pathway"/>
    <property type="evidence" value="ECO:0007669"/>
    <property type="project" value="UniProtKB-KW"/>
</dbReference>
<evidence type="ECO:0000256" key="8">
    <source>
        <dbReference type="ARBA" id="ARBA00023136"/>
    </source>
</evidence>
<dbReference type="PANTHER" id="PTHR19325:SF317">
    <property type="entry name" value="COMPLEMENT DECAY-ACCELERATING FACTOR"/>
    <property type="match status" value="1"/>
</dbReference>
<keyword evidence="16" id="KW-1185">Reference proteome</keyword>
<reference evidence="15 16" key="1">
    <citation type="submission" date="2019-09" db="EMBL/GenBank/DDBJ databases">
        <title>Bird 10,000 Genomes (B10K) Project - Family phase.</title>
        <authorList>
            <person name="Zhang G."/>
        </authorList>
    </citation>
    <scope>NUCLEOTIDE SEQUENCE [LARGE SCALE GENOMIC DNA]</scope>
    <source>
        <strain evidence="15">B10K-DU-012-37</strain>
    </source>
</reference>
<dbReference type="PANTHER" id="PTHR19325">
    <property type="entry name" value="COMPLEMENT COMPONENT-RELATED SUSHI DOMAIN-CONTAINING"/>
    <property type="match status" value="1"/>
</dbReference>
<dbReference type="Proteomes" id="UP000544127">
    <property type="component" value="Unassembled WGS sequence"/>
</dbReference>
<dbReference type="AlphaFoldDB" id="A0A7K6BCQ6"/>
<comment type="function">
    <text evidence="11">This protein recognizes C4b and C3b fragments that condense with cell-surface hydroxyl or amino groups when nascent C4b and C3b are locally generated during C4 and c3 activation. Interaction of daf with cell-associated C4b and C3b polypeptides interferes with their ability to catalyze the conversion of C2 and factor B to enzymatically active C2a and Bb and thereby prevents the formation of C4b2a and C3bBb, the amplification convertases of the complement cascade. Inhibits complement activation by destabilizing and preventing the formation of C3 and C5 convertases, which prevents complement damage.</text>
</comment>
<dbReference type="InterPro" id="IPR035976">
    <property type="entry name" value="Sushi/SCR/CCP_sf"/>
</dbReference>
<keyword evidence="10" id="KW-0325">Glycoprotein</keyword>
<evidence type="ECO:0000256" key="2">
    <source>
        <dbReference type="ARBA" id="ARBA00010908"/>
    </source>
</evidence>
<proteinExistence type="inferred from homology"/>
<dbReference type="OrthoDB" id="406096at2759"/>
<keyword evidence="7" id="KW-0180">Complement pathway</keyword>
<dbReference type="PROSITE" id="PS50923">
    <property type="entry name" value="SUSHI"/>
    <property type="match status" value="2"/>
</dbReference>
<keyword evidence="5" id="KW-0677">Repeat</keyword>
<dbReference type="SMART" id="SM00032">
    <property type="entry name" value="CCP"/>
    <property type="match status" value="2"/>
</dbReference>
<evidence type="ECO:0000256" key="9">
    <source>
        <dbReference type="ARBA" id="ARBA00023157"/>
    </source>
</evidence>
<dbReference type="EMBL" id="VZRI01011306">
    <property type="protein sequence ID" value="NWU99166.1"/>
    <property type="molecule type" value="Genomic_DNA"/>
</dbReference>
<dbReference type="GO" id="GO:0016020">
    <property type="term" value="C:membrane"/>
    <property type="evidence" value="ECO:0007669"/>
    <property type="project" value="UniProtKB-SubCell"/>
</dbReference>
<keyword evidence="4 12" id="KW-0768">Sushi</keyword>
<evidence type="ECO:0000256" key="7">
    <source>
        <dbReference type="ARBA" id="ARBA00022875"/>
    </source>
</evidence>
<sequence length="162" mass="18007">TGDCGPLPDVNYAEPPEDTKAQGSFPVGFRVTYRCQPGYVKRPQHSDTTKCLANSQWSNLPEFCGRSCPSPRHVLFAKISPEDERQNFYAVNFTVRYECRPGYENSTQQLPTSTCLDNLTWSDVPKLCHKKSCGAPAEPAHGRVLAKNHLFGTQANVVCDRG</sequence>
<keyword evidence="6" id="KW-0391">Immunity</keyword>
<evidence type="ECO:0000313" key="16">
    <source>
        <dbReference type="Proteomes" id="UP000544127"/>
    </source>
</evidence>
<evidence type="ECO:0000256" key="3">
    <source>
        <dbReference type="ARBA" id="ARBA00022588"/>
    </source>
</evidence>
<evidence type="ECO:0000256" key="10">
    <source>
        <dbReference type="ARBA" id="ARBA00023180"/>
    </source>
</evidence>
<evidence type="ECO:0000256" key="4">
    <source>
        <dbReference type="ARBA" id="ARBA00022659"/>
    </source>
</evidence>
<keyword evidence="3" id="KW-0399">Innate immunity</keyword>
<name>A0A7K6BCQ6_UPUEP</name>
<organism evidence="15 16">
    <name type="scientific">Upupa epops</name>
    <name type="common">Eurasian hoopoe</name>
    <dbReference type="NCBI Taxonomy" id="57439"/>
    <lineage>
        <taxon>Eukaryota</taxon>
        <taxon>Metazoa</taxon>
        <taxon>Chordata</taxon>
        <taxon>Craniata</taxon>
        <taxon>Vertebrata</taxon>
        <taxon>Euteleostomi</taxon>
        <taxon>Archelosauria</taxon>
        <taxon>Archosauria</taxon>
        <taxon>Dinosauria</taxon>
        <taxon>Saurischia</taxon>
        <taxon>Theropoda</taxon>
        <taxon>Coelurosauria</taxon>
        <taxon>Aves</taxon>
        <taxon>Neognathae</taxon>
        <taxon>Neoaves</taxon>
        <taxon>Telluraves</taxon>
        <taxon>Coraciimorphae</taxon>
        <taxon>Bucerotiformes</taxon>
        <taxon>Upupidae</taxon>
        <taxon>Upupa</taxon>
    </lineage>
</organism>
<feature type="region of interest" description="Disordered" evidence="13">
    <location>
        <begin position="1"/>
        <end position="23"/>
    </location>
</feature>
<evidence type="ECO:0000256" key="5">
    <source>
        <dbReference type="ARBA" id="ARBA00022737"/>
    </source>
</evidence>
<dbReference type="GO" id="GO:0045087">
    <property type="term" value="P:innate immune response"/>
    <property type="evidence" value="ECO:0007669"/>
    <property type="project" value="UniProtKB-KW"/>
</dbReference>
<feature type="non-terminal residue" evidence="15">
    <location>
        <position position="1"/>
    </location>
</feature>
<evidence type="ECO:0000256" key="13">
    <source>
        <dbReference type="SAM" id="MobiDB-lite"/>
    </source>
</evidence>
<evidence type="ECO:0000256" key="1">
    <source>
        <dbReference type="ARBA" id="ARBA00004370"/>
    </source>
</evidence>
<comment type="caution">
    <text evidence="12">Lacks conserved residue(s) required for the propagation of feature annotation.</text>
</comment>
<evidence type="ECO:0000259" key="14">
    <source>
        <dbReference type="PROSITE" id="PS50923"/>
    </source>
</evidence>
<evidence type="ECO:0000256" key="12">
    <source>
        <dbReference type="PROSITE-ProRule" id="PRU00302"/>
    </source>
</evidence>
<comment type="subcellular location">
    <subcellularLocation>
        <location evidence="1">Membrane</location>
    </subcellularLocation>
</comment>
<dbReference type="SUPFAM" id="SSF57535">
    <property type="entry name" value="Complement control module/SCR domain"/>
    <property type="match status" value="2"/>
</dbReference>
<evidence type="ECO:0000313" key="15">
    <source>
        <dbReference type="EMBL" id="NWU99166.1"/>
    </source>
</evidence>
<protein>
    <submittedName>
        <fullName evidence="15">DAF factor</fullName>
    </submittedName>
</protein>
<feature type="domain" description="Sushi" evidence="14">
    <location>
        <begin position="67"/>
        <end position="130"/>
    </location>
</feature>
<dbReference type="CDD" id="cd00033">
    <property type="entry name" value="CCP"/>
    <property type="match status" value="2"/>
</dbReference>
<feature type="non-terminal residue" evidence="15">
    <location>
        <position position="162"/>
    </location>
</feature>
<keyword evidence="8" id="KW-0472">Membrane</keyword>
<comment type="caution">
    <text evidence="15">The sequence shown here is derived from an EMBL/GenBank/DDBJ whole genome shotgun (WGS) entry which is preliminary data.</text>
</comment>